<reference evidence="12" key="1">
    <citation type="journal article" date="2023" name="Int. J. Syst. Evol. Microbiol.">
        <title>&lt;i&gt;Holtiella tumoricola&lt;/i&gt; gen. nov. sp. nov., isolated from a human clinical sample.</title>
        <authorList>
            <person name="Allen-Vercoe E."/>
            <person name="Daigneault M.C."/>
            <person name="Vancuren S.J."/>
            <person name="Cochrane K."/>
            <person name="O'Neal L.L."/>
            <person name="Sankaranarayanan K."/>
            <person name="Lawson P.A."/>
        </authorList>
    </citation>
    <scope>NUCLEOTIDE SEQUENCE</scope>
    <source>
        <strain evidence="12">CC70A</strain>
    </source>
</reference>
<accession>A0AA42DK20</accession>
<dbReference type="InterPro" id="IPR039421">
    <property type="entry name" value="Type_1_exporter"/>
</dbReference>
<dbReference type="GO" id="GO:0015421">
    <property type="term" value="F:ABC-type oligopeptide transporter activity"/>
    <property type="evidence" value="ECO:0007669"/>
    <property type="project" value="TreeGrafter"/>
</dbReference>
<dbReference type="AlphaFoldDB" id="A0AA42DK20"/>
<evidence type="ECO:0000256" key="5">
    <source>
        <dbReference type="ARBA" id="ARBA00022840"/>
    </source>
</evidence>
<feature type="domain" description="ABC transporter" evidence="10">
    <location>
        <begin position="482"/>
        <end position="716"/>
    </location>
</feature>
<evidence type="ECO:0000256" key="1">
    <source>
        <dbReference type="ARBA" id="ARBA00004651"/>
    </source>
</evidence>
<dbReference type="SUPFAM" id="SSF90123">
    <property type="entry name" value="ABC transporter transmembrane region"/>
    <property type="match status" value="1"/>
</dbReference>
<dbReference type="SMART" id="SM00382">
    <property type="entry name" value="AAA"/>
    <property type="match status" value="1"/>
</dbReference>
<organism evidence="12 13">
    <name type="scientific">Holtiella tumoricola</name>
    <dbReference type="NCBI Taxonomy" id="3018743"/>
    <lineage>
        <taxon>Bacteria</taxon>
        <taxon>Bacillati</taxon>
        <taxon>Bacillota</taxon>
        <taxon>Clostridia</taxon>
        <taxon>Lachnospirales</taxon>
        <taxon>Cellulosilyticaceae</taxon>
        <taxon>Holtiella</taxon>
    </lineage>
</organism>
<feature type="transmembrane region" description="Helical" evidence="9">
    <location>
        <begin position="393"/>
        <end position="414"/>
    </location>
</feature>
<keyword evidence="4" id="KW-0547">Nucleotide-binding</keyword>
<name>A0AA42DK20_9FIRM</name>
<dbReference type="InterPro" id="IPR017871">
    <property type="entry name" value="ABC_transporter-like_CS"/>
</dbReference>
<dbReference type="EMBL" id="JAQIFT010000008">
    <property type="protein sequence ID" value="MDA3730123.1"/>
    <property type="molecule type" value="Genomic_DNA"/>
</dbReference>
<dbReference type="Pfam" id="PF00664">
    <property type="entry name" value="ABC_membrane"/>
    <property type="match status" value="1"/>
</dbReference>
<evidence type="ECO:0000256" key="8">
    <source>
        <dbReference type="SAM" id="Coils"/>
    </source>
</evidence>
<evidence type="ECO:0000313" key="13">
    <source>
        <dbReference type="Proteomes" id="UP001169242"/>
    </source>
</evidence>
<keyword evidence="5" id="KW-0067">ATP-binding</keyword>
<sequence length="725" mass="82958">MRLKFELPIEVSREVEGDILYALPFDLSFDGKSEEGNVVITKSLFYIFKNKVLEASYPLEKLQDCEAKQLVGSGLFSAKIDEEEQMICGFKPKWFKRYVELAKLINYYHKTGEHSTYEEEQEEYICPKCGFPLLNGSKTCFKCQSKTKVLRKIFAIGKDYKKVFLYTLLGTLVMEVLWIVNPYILRVIIDDYIVPKNQNVPHLLILLAVYLTVFATITWFERFVMKWTNLLSNSISRDLRNQVFVKIQELSLSTVSNRTPGELMNRINSDTEKIQEFISNYGRDAINRIFSLIVLSILLFVMDYRLALMVLVPLPPVLYAVTKMQDKMGLRYWKQWRKHEKASSALHDILSGIRVVKAYGNEEIEIKKYTENVDQVKDAMINAETLWSKFYPYIGYLMGLGEFLVLWMGGYLVLGGKMQLGQLIQYTTYITMIYVPLRWAIQLPRVFADVFVSAGKVFELLDEECEMEEIDEPIKKEIIGDVVFQDVSFGYKVYEPVLKDVSFEVKAGEMIGIVGHSGAGKSTLINLLMRLYDVADGKITIDGIDIRSYSTQALRSQIGVVLQETFLFEGTIIDNLRYAKPDATLDEIIEAAKVANAHEFIVKLPDAYHTVIGEKGHTLSGGERQRVAIARAVLHNPKILILDEATSALDTETEKKIQEALERLKQGKTTFAIAHRLSTLQKANRLLVIDKGTFAEMGTHEELLEKKGIYYNLVMAQKQTTHMKQ</sequence>
<evidence type="ECO:0000256" key="4">
    <source>
        <dbReference type="ARBA" id="ARBA00022741"/>
    </source>
</evidence>
<evidence type="ECO:0000256" key="2">
    <source>
        <dbReference type="ARBA" id="ARBA00022448"/>
    </source>
</evidence>
<keyword evidence="8" id="KW-0175">Coiled coil</keyword>
<keyword evidence="3 9" id="KW-0812">Transmembrane</keyword>
<dbReference type="GO" id="GO:0005524">
    <property type="term" value="F:ATP binding"/>
    <property type="evidence" value="ECO:0007669"/>
    <property type="project" value="UniProtKB-KW"/>
</dbReference>
<comment type="subcellular location">
    <subcellularLocation>
        <location evidence="1">Cell membrane</location>
        <topology evidence="1">Multi-pass membrane protein</topology>
    </subcellularLocation>
</comment>
<dbReference type="PANTHER" id="PTHR43394:SF1">
    <property type="entry name" value="ATP-BINDING CASSETTE SUB-FAMILY B MEMBER 10, MITOCHONDRIAL"/>
    <property type="match status" value="1"/>
</dbReference>
<keyword evidence="6 9" id="KW-1133">Transmembrane helix</keyword>
<dbReference type="Gene3D" id="1.20.1560.10">
    <property type="entry name" value="ABC transporter type 1, transmembrane domain"/>
    <property type="match status" value="1"/>
</dbReference>
<proteinExistence type="predicted"/>
<dbReference type="PROSITE" id="PS00211">
    <property type="entry name" value="ABC_TRANSPORTER_1"/>
    <property type="match status" value="1"/>
</dbReference>
<evidence type="ECO:0000256" key="3">
    <source>
        <dbReference type="ARBA" id="ARBA00022692"/>
    </source>
</evidence>
<dbReference type="Pfam" id="PF00005">
    <property type="entry name" value="ABC_tran"/>
    <property type="match status" value="1"/>
</dbReference>
<dbReference type="SUPFAM" id="SSF52540">
    <property type="entry name" value="P-loop containing nucleoside triphosphate hydrolases"/>
    <property type="match status" value="1"/>
</dbReference>
<gene>
    <name evidence="12" type="ORF">PBV87_01160</name>
</gene>
<dbReference type="PROSITE" id="PS50893">
    <property type="entry name" value="ABC_TRANSPORTER_2"/>
    <property type="match status" value="1"/>
</dbReference>
<feature type="domain" description="ABC transmembrane type-1" evidence="11">
    <location>
        <begin position="168"/>
        <end position="449"/>
    </location>
</feature>
<feature type="transmembrane region" description="Helical" evidence="9">
    <location>
        <begin position="289"/>
        <end position="314"/>
    </location>
</feature>
<evidence type="ECO:0000256" key="7">
    <source>
        <dbReference type="ARBA" id="ARBA00023136"/>
    </source>
</evidence>
<feature type="coiled-coil region" evidence="8">
    <location>
        <begin position="359"/>
        <end position="386"/>
    </location>
</feature>
<evidence type="ECO:0000259" key="10">
    <source>
        <dbReference type="PROSITE" id="PS50893"/>
    </source>
</evidence>
<dbReference type="RefSeq" id="WP_053985999.1">
    <property type="nucleotide sequence ID" value="NZ_JAQIFT010000008.1"/>
</dbReference>
<dbReference type="InterPro" id="IPR003439">
    <property type="entry name" value="ABC_transporter-like_ATP-bd"/>
</dbReference>
<feature type="transmembrane region" description="Helical" evidence="9">
    <location>
        <begin position="163"/>
        <end position="180"/>
    </location>
</feature>
<evidence type="ECO:0000313" key="12">
    <source>
        <dbReference type="EMBL" id="MDA3730123.1"/>
    </source>
</evidence>
<dbReference type="Proteomes" id="UP001169242">
    <property type="component" value="Unassembled WGS sequence"/>
</dbReference>
<dbReference type="InterPro" id="IPR027417">
    <property type="entry name" value="P-loop_NTPase"/>
</dbReference>
<dbReference type="InterPro" id="IPR011527">
    <property type="entry name" value="ABC1_TM_dom"/>
</dbReference>
<dbReference type="FunFam" id="3.40.50.300:FF:000287">
    <property type="entry name" value="Multidrug ABC transporter ATP-binding protein"/>
    <property type="match status" value="1"/>
</dbReference>
<dbReference type="InterPro" id="IPR036640">
    <property type="entry name" value="ABC1_TM_sf"/>
</dbReference>
<keyword evidence="7 9" id="KW-0472">Membrane</keyword>
<protein>
    <submittedName>
        <fullName evidence="12">ABC transporter transmembrane domain-containing protein</fullName>
    </submittedName>
</protein>
<dbReference type="GO" id="GO:0005886">
    <property type="term" value="C:plasma membrane"/>
    <property type="evidence" value="ECO:0007669"/>
    <property type="project" value="UniProtKB-SubCell"/>
</dbReference>
<dbReference type="GO" id="GO:0016887">
    <property type="term" value="F:ATP hydrolysis activity"/>
    <property type="evidence" value="ECO:0007669"/>
    <property type="project" value="InterPro"/>
</dbReference>
<dbReference type="PANTHER" id="PTHR43394">
    <property type="entry name" value="ATP-DEPENDENT PERMEASE MDL1, MITOCHONDRIAL"/>
    <property type="match status" value="1"/>
</dbReference>
<feature type="transmembrane region" description="Helical" evidence="9">
    <location>
        <begin position="200"/>
        <end position="220"/>
    </location>
</feature>
<keyword evidence="2" id="KW-0813">Transport</keyword>
<dbReference type="InterPro" id="IPR003593">
    <property type="entry name" value="AAA+_ATPase"/>
</dbReference>
<evidence type="ECO:0000256" key="9">
    <source>
        <dbReference type="SAM" id="Phobius"/>
    </source>
</evidence>
<dbReference type="PROSITE" id="PS50929">
    <property type="entry name" value="ABC_TM1F"/>
    <property type="match status" value="1"/>
</dbReference>
<evidence type="ECO:0000259" key="11">
    <source>
        <dbReference type="PROSITE" id="PS50929"/>
    </source>
</evidence>
<comment type="caution">
    <text evidence="12">The sequence shown here is derived from an EMBL/GenBank/DDBJ whole genome shotgun (WGS) entry which is preliminary data.</text>
</comment>
<dbReference type="Gene3D" id="3.40.50.300">
    <property type="entry name" value="P-loop containing nucleotide triphosphate hydrolases"/>
    <property type="match status" value="1"/>
</dbReference>
<evidence type="ECO:0000256" key="6">
    <source>
        <dbReference type="ARBA" id="ARBA00022989"/>
    </source>
</evidence>
<keyword evidence="13" id="KW-1185">Reference proteome</keyword>